<proteinExistence type="predicted"/>
<name>A0A6P6XYV3_DERPT</name>
<dbReference type="KEGG" id="dpte:113791562"/>
<dbReference type="Gene3D" id="3.30.710.10">
    <property type="entry name" value="Potassium Channel Kv1.1, Chain A"/>
    <property type="match status" value="1"/>
</dbReference>
<dbReference type="RefSeq" id="XP_027197154.1">
    <property type="nucleotide sequence ID" value="XM_027341353.1"/>
</dbReference>
<gene>
    <name evidence="3" type="primary">LOC113791562</name>
</gene>
<keyword evidence="2" id="KW-1185">Reference proteome</keyword>
<dbReference type="OrthoDB" id="10320912at2759"/>
<dbReference type="PROSITE" id="PS50097">
    <property type="entry name" value="BTB"/>
    <property type="match status" value="1"/>
</dbReference>
<dbReference type="InParanoid" id="A0A6P6XYV3"/>
<dbReference type="InterPro" id="IPR009091">
    <property type="entry name" value="RCC1/BLIP-II"/>
</dbReference>
<dbReference type="InterPro" id="IPR000210">
    <property type="entry name" value="BTB/POZ_dom"/>
</dbReference>
<feature type="domain" description="BTB" evidence="1">
    <location>
        <begin position="334"/>
        <end position="404"/>
    </location>
</feature>
<accession>A0A6P6XYV3</accession>
<evidence type="ECO:0000313" key="2">
    <source>
        <dbReference type="Proteomes" id="UP000515146"/>
    </source>
</evidence>
<organism evidence="2 3">
    <name type="scientific">Dermatophagoides pteronyssinus</name>
    <name type="common">European house dust mite</name>
    <dbReference type="NCBI Taxonomy" id="6956"/>
    <lineage>
        <taxon>Eukaryota</taxon>
        <taxon>Metazoa</taxon>
        <taxon>Ecdysozoa</taxon>
        <taxon>Arthropoda</taxon>
        <taxon>Chelicerata</taxon>
        <taxon>Arachnida</taxon>
        <taxon>Acari</taxon>
        <taxon>Acariformes</taxon>
        <taxon>Sarcoptiformes</taxon>
        <taxon>Astigmata</taxon>
        <taxon>Psoroptidia</taxon>
        <taxon>Analgoidea</taxon>
        <taxon>Pyroglyphidae</taxon>
        <taxon>Dermatophagoidinae</taxon>
        <taxon>Dermatophagoides</taxon>
    </lineage>
</organism>
<sequence length="451" mass="53291">MIEYLQTEDICLWREIRKLPAEFLAKIEKFFIFGDSCSSALLFTNDYRVFASGQWTKNSSEPLEIENLCGKQIFDAIATDFKLYLVIQTTNNNDPGNVIKNLYSILYSQTYDEIKLEIENVQKYYCYKTKMLALDDSNNVWHSNLFDQQPKHYQPPLMDNEIIIDVVCSSNVSLLMTNRKRILLWTSTSIQPIQINYKPDDQSTKNESIKCIKQIITYSHDEFLIINNNDYLYQINFKKQENSSKTFIANAVDLDDGRILYVVGSPHGYVLVLDNGKCWAFDCYDSTMIKTGHHCLSDVHCLYLHNSTPRITWLPSNLLQTLNQFGSFNNFKESDIIFEIRFSNYIITMNRQTLINHLDYFRKKFQDENGEWLNLDFIFLDKYSYASWYEYFRFIHCGQLRSLSVWPQETLIEMYDIANELNDNRFRRLIPERIYDEQIMIPSGSVKRKKN</sequence>
<dbReference type="SUPFAM" id="SSF50985">
    <property type="entry name" value="RCC1/BLIP-II"/>
    <property type="match status" value="1"/>
</dbReference>
<dbReference type="SUPFAM" id="SSF54695">
    <property type="entry name" value="POZ domain"/>
    <property type="match status" value="1"/>
</dbReference>
<evidence type="ECO:0000259" key="1">
    <source>
        <dbReference type="PROSITE" id="PS50097"/>
    </source>
</evidence>
<reference evidence="3" key="1">
    <citation type="submission" date="2025-08" db="UniProtKB">
        <authorList>
            <consortium name="RefSeq"/>
        </authorList>
    </citation>
    <scope>IDENTIFICATION</scope>
    <source>
        <strain evidence="3">Airmid</strain>
    </source>
</reference>
<protein>
    <submittedName>
        <fullName evidence="3">Uncharacterized protein LOC113791562</fullName>
    </submittedName>
</protein>
<dbReference type="InterPro" id="IPR011333">
    <property type="entry name" value="SKP1/BTB/POZ_sf"/>
</dbReference>
<dbReference type="AlphaFoldDB" id="A0A6P6XYV3"/>
<dbReference type="Proteomes" id="UP000515146">
    <property type="component" value="Unplaced"/>
</dbReference>
<evidence type="ECO:0000313" key="3">
    <source>
        <dbReference type="RefSeq" id="XP_027197154.1"/>
    </source>
</evidence>
<dbReference type="Gene3D" id="2.130.10.30">
    <property type="entry name" value="Regulator of chromosome condensation 1/beta-lactamase-inhibitor protein II"/>
    <property type="match status" value="1"/>
</dbReference>